<dbReference type="OrthoDB" id="6599193at2759"/>
<accession>A0A8S9WM72</accession>
<protein>
    <submittedName>
        <fullName evidence="2">Uncharacterized protein</fullName>
    </submittedName>
</protein>
<gene>
    <name evidence="2" type="ORF">GE061_007737</name>
</gene>
<comment type="caution">
    <text evidence="2">The sequence shown here is derived from an EMBL/GenBank/DDBJ whole genome shotgun (WGS) entry which is preliminary data.</text>
</comment>
<keyword evidence="1" id="KW-0472">Membrane</keyword>
<dbReference type="AlphaFoldDB" id="A0A8S9WM72"/>
<keyword evidence="1" id="KW-1133">Transmembrane helix</keyword>
<evidence type="ECO:0000313" key="3">
    <source>
        <dbReference type="Proteomes" id="UP000466442"/>
    </source>
</evidence>
<keyword evidence="3" id="KW-1185">Reference proteome</keyword>
<name>A0A8S9WM72_APOLU</name>
<feature type="transmembrane region" description="Helical" evidence="1">
    <location>
        <begin position="128"/>
        <end position="152"/>
    </location>
</feature>
<dbReference type="EMBL" id="WIXP02000016">
    <property type="protein sequence ID" value="KAF6197992.1"/>
    <property type="molecule type" value="Genomic_DNA"/>
</dbReference>
<sequence>MICVKPLHLLAACFGLRDIATSVNYKKMFPLAEAAAAGGLQLLIKCGKHLGTHDDVFCSPYEYCSAHSTTCESCSAPCNQTGNNFDEEICVTYCQDFIHDKIKRYSTTDDFHKATHDLQDTIENLRTLTALSLSLSVFLFLVMAVVGGFFWLRHRRLMKKEQDLMDQKMTVTTIANNNVCNDMKPPSSASNTVAPSVITDITRLSSRRPEEDSTLEYAYDNQGMQALMLMMSS</sequence>
<proteinExistence type="predicted"/>
<evidence type="ECO:0000256" key="1">
    <source>
        <dbReference type="SAM" id="Phobius"/>
    </source>
</evidence>
<keyword evidence="1" id="KW-0812">Transmembrane</keyword>
<reference evidence="2" key="1">
    <citation type="journal article" date="2021" name="Mol. Ecol. Resour.">
        <title>Apolygus lucorum genome provides insights into omnivorousness and mesophyll feeding.</title>
        <authorList>
            <person name="Liu Y."/>
            <person name="Liu H."/>
            <person name="Wang H."/>
            <person name="Huang T."/>
            <person name="Liu B."/>
            <person name="Yang B."/>
            <person name="Yin L."/>
            <person name="Li B."/>
            <person name="Zhang Y."/>
            <person name="Zhang S."/>
            <person name="Jiang F."/>
            <person name="Zhang X."/>
            <person name="Ren Y."/>
            <person name="Wang B."/>
            <person name="Wang S."/>
            <person name="Lu Y."/>
            <person name="Wu K."/>
            <person name="Fan W."/>
            <person name="Wang G."/>
        </authorList>
    </citation>
    <scope>NUCLEOTIDE SEQUENCE</scope>
    <source>
        <strain evidence="2">12Hb</strain>
    </source>
</reference>
<dbReference type="Proteomes" id="UP000466442">
    <property type="component" value="Linkage Group LG16"/>
</dbReference>
<evidence type="ECO:0000313" key="2">
    <source>
        <dbReference type="EMBL" id="KAF6197992.1"/>
    </source>
</evidence>
<organism evidence="2 3">
    <name type="scientific">Apolygus lucorum</name>
    <name type="common">Small green plant bug</name>
    <name type="synonym">Lygocoris lucorum</name>
    <dbReference type="NCBI Taxonomy" id="248454"/>
    <lineage>
        <taxon>Eukaryota</taxon>
        <taxon>Metazoa</taxon>
        <taxon>Ecdysozoa</taxon>
        <taxon>Arthropoda</taxon>
        <taxon>Hexapoda</taxon>
        <taxon>Insecta</taxon>
        <taxon>Pterygota</taxon>
        <taxon>Neoptera</taxon>
        <taxon>Paraneoptera</taxon>
        <taxon>Hemiptera</taxon>
        <taxon>Heteroptera</taxon>
        <taxon>Panheteroptera</taxon>
        <taxon>Cimicomorpha</taxon>
        <taxon>Miridae</taxon>
        <taxon>Mirini</taxon>
        <taxon>Apolygus</taxon>
    </lineage>
</organism>